<evidence type="ECO:0000256" key="4">
    <source>
        <dbReference type="PROSITE-ProRule" id="PRU00335"/>
    </source>
</evidence>
<dbReference type="PANTHER" id="PTHR47506">
    <property type="entry name" value="TRANSCRIPTIONAL REGULATORY PROTEIN"/>
    <property type="match status" value="1"/>
</dbReference>
<dbReference type="InterPro" id="IPR001647">
    <property type="entry name" value="HTH_TetR"/>
</dbReference>
<keyword evidence="3" id="KW-0804">Transcription</keyword>
<evidence type="ECO:0000256" key="3">
    <source>
        <dbReference type="ARBA" id="ARBA00023163"/>
    </source>
</evidence>
<accession>W7IFQ5</accession>
<dbReference type="SUPFAM" id="SSF46689">
    <property type="entry name" value="Homeodomain-like"/>
    <property type="match status" value="1"/>
</dbReference>
<dbReference type="InterPro" id="IPR036271">
    <property type="entry name" value="Tet_transcr_reg_TetR-rel_C_sf"/>
</dbReference>
<name>W7IFQ5_9PSEU</name>
<protein>
    <submittedName>
        <fullName evidence="6">Transcriptional regulator, TetR family</fullName>
    </submittedName>
</protein>
<dbReference type="eggNOG" id="COG1309">
    <property type="taxonomic scope" value="Bacteria"/>
</dbReference>
<dbReference type="AlphaFoldDB" id="W7IFQ5"/>
<comment type="caution">
    <text evidence="6">The sequence shown here is derived from an EMBL/GenBank/DDBJ whole genome shotgun (WGS) entry which is preliminary data.</text>
</comment>
<dbReference type="EMBL" id="AYXG01000188">
    <property type="protein sequence ID" value="EWC59710.1"/>
    <property type="molecule type" value="Genomic_DNA"/>
</dbReference>
<dbReference type="Proteomes" id="UP000019277">
    <property type="component" value="Unassembled WGS sequence"/>
</dbReference>
<reference evidence="6 7" key="1">
    <citation type="journal article" date="2014" name="Genome Announc.">
        <title>Draft Genome Sequence of the Antitrypanosomally Active Sponge-Associated Bacterium Actinokineospora sp. Strain EG49.</title>
        <authorList>
            <person name="Harjes J."/>
            <person name="Ryu T."/>
            <person name="Abdelmohsen U.R."/>
            <person name="Moitinho-Silva L."/>
            <person name="Horn H."/>
            <person name="Ravasi T."/>
            <person name="Hentschel U."/>
        </authorList>
    </citation>
    <scope>NUCLEOTIDE SEQUENCE [LARGE SCALE GENOMIC DNA]</scope>
    <source>
        <strain evidence="6 7">EG49</strain>
    </source>
</reference>
<dbReference type="InterPro" id="IPR009057">
    <property type="entry name" value="Homeodomain-like_sf"/>
</dbReference>
<dbReference type="SUPFAM" id="SSF48498">
    <property type="entry name" value="Tetracyclin repressor-like, C-terminal domain"/>
    <property type="match status" value="1"/>
</dbReference>
<keyword evidence="2 4" id="KW-0238">DNA-binding</keyword>
<organism evidence="6 7">
    <name type="scientific">Actinokineospora spheciospongiae</name>
    <dbReference type="NCBI Taxonomy" id="909613"/>
    <lineage>
        <taxon>Bacteria</taxon>
        <taxon>Bacillati</taxon>
        <taxon>Actinomycetota</taxon>
        <taxon>Actinomycetes</taxon>
        <taxon>Pseudonocardiales</taxon>
        <taxon>Pseudonocardiaceae</taxon>
        <taxon>Actinokineospora</taxon>
    </lineage>
</organism>
<sequence length="197" mass="21294">MDGRLARGEETRRVTLQRAVELASVEGLEGITIGRLASELELSKSGIFALFGSKEDLQLAAVEHAEKIFRAHVVTPAATADPGLPRLVALLEHWLVYSKSRVFPGGCFFAAVAAEFDARRGRVHDAIRSGQQQWGRFLERLVTEAVEAGHLPADTDAAQLAFELFALARAANTDAVLSGSDVPYERATTAIGNRLRG</sequence>
<dbReference type="InterPro" id="IPR011075">
    <property type="entry name" value="TetR_C"/>
</dbReference>
<dbReference type="GO" id="GO:0003677">
    <property type="term" value="F:DNA binding"/>
    <property type="evidence" value="ECO:0007669"/>
    <property type="project" value="UniProtKB-UniRule"/>
</dbReference>
<dbReference type="Pfam" id="PF16925">
    <property type="entry name" value="TetR_C_13"/>
    <property type="match status" value="1"/>
</dbReference>
<feature type="DNA-binding region" description="H-T-H motif" evidence="4">
    <location>
        <begin position="32"/>
        <end position="51"/>
    </location>
</feature>
<dbReference type="Pfam" id="PF00440">
    <property type="entry name" value="TetR_N"/>
    <property type="match status" value="1"/>
</dbReference>
<dbReference type="STRING" id="909613.UO65_5015"/>
<proteinExistence type="predicted"/>
<dbReference type="Gene3D" id="1.10.357.10">
    <property type="entry name" value="Tetracycline Repressor, domain 2"/>
    <property type="match status" value="1"/>
</dbReference>
<dbReference type="PROSITE" id="PS50977">
    <property type="entry name" value="HTH_TETR_2"/>
    <property type="match status" value="1"/>
</dbReference>
<gene>
    <name evidence="6" type="ORF">UO65_5015</name>
</gene>
<evidence type="ECO:0000256" key="1">
    <source>
        <dbReference type="ARBA" id="ARBA00023015"/>
    </source>
</evidence>
<evidence type="ECO:0000256" key="2">
    <source>
        <dbReference type="ARBA" id="ARBA00023125"/>
    </source>
</evidence>
<evidence type="ECO:0000259" key="5">
    <source>
        <dbReference type="PROSITE" id="PS50977"/>
    </source>
</evidence>
<evidence type="ECO:0000313" key="7">
    <source>
        <dbReference type="Proteomes" id="UP000019277"/>
    </source>
</evidence>
<keyword evidence="7" id="KW-1185">Reference proteome</keyword>
<dbReference type="PANTHER" id="PTHR47506:SF6">
    <property type="entry name" value="HTH-TYPE TRANSCRIPTIONAL REPRESSOR NEMR"/>
    <property type="match status" value="1"/>
</dbReference>
<feature type="domain" description="HTH tetR-type" evidence="5">
    <location>
        <begin position="9"/>
        <end position="69"/>
    </location>
</feature>
<accession>A0A8E3BHJ5</accession>
<evidence type="ECO:0000313" key="6">
    <source>
        <dbReference type="EMBL" id="EWC59710.1"/>
    </source>
</evidence>
<keyword evidence="1" id="KW-0805">Transcription regulation</keyword>
<dbReference type="Gene3D" id="1.10.10.60">
    <property type="entry name" value="Homeodomain-like"/>
    <property type="match status" value="1"/>
</dbReference>